<dbReference type="Gene3D" id="3.15.10.10">
    <property type="entry name" value="Bactericidal permeability-increasing protein, domain 1"/>
    <property type="match status" value="1"/>
</dbReference>
<keyword evidence="1" id="KW-0732">Signal</keyword>
<dbReference type="InterPro" id="IPR017942">
    <property type="entry name" value="Lipid-bd_serum_glycop_N"/>
</dbReference>
<dbReference type="InterPro" id="IPR017943">
    <property type="entry name" value="Bactericidal_perm-incr_a/b_dom"/>
</dbReference>
<dbReference type="EMBL" id="CAWYQH010000057">
    <property type="protein sequence ID" value="CAK8678693.1"/>
    <property type="molecule type" value="Genomic_DNA"/>
</dbReference>
<accession>A0ABP0FKX0</accession>
<organism evidence="3 4">
    <name type="scientific">Clavelina lepadiformis</name>
    <name type="common">Light-bulb sea squirt</name>
    <name type="synonym">Ascidia lepadiformis</name>
    <dbReference type="NCBI Taxonomy" id="159417"/>
    <lineage>
        <taxon>Eukaryota</taxon>
        <taxon>Metazoa</taxon>
        <taxon>Chordata</taxon>
        <taxon>Tunicata</taxon>
        <taxon>Ascidiacea</taxon>
        <taxon>Aplousobranchia</taxon>
        <taxon>Clavelinidae</taxon>
        <taxon>Clavelina</taxon>
    </lineage>
</organism>
<feature type="signal peptide" evidence="1">
    <location>
        <begin position="1"/>
        <end position="18"/>
    </location>
</feature>
<feature type="domain" description="Lipid-binding serum glycoprotein N-terminal" evidence="2">
    <location>
        <begin position="40"/>
        <end position="122"/>
    </location>
</feature>
<comment type="caution">
    <text evidence="3">The sequence shown here is derived from an EMBL/GenBank/DDBJ whole genome shotgun (WGS) entry which is preliminary data.</text>
</comment>
<reference evidence="3 4" key="1">
    <citation type="submission" date="2024-02" db="EMBL/GenBank/DDBJ databases">
        <authorList>
            <person name="Daric V."/>
            <person name="Darras S."/>
        </authorList>
    </citation>
    <scope>NUCLEOTIDE SEQUENCE [LARGE SCALE GENOMIC DNA]</scope>
</reference>
<gene>
    <name evidence="3" type="ORF">CVLEPA_LOCUS8593</name>
</gene>
<evidence type="ECO:0000256" key="1">
    <source>
        <dbReference type="SAM" id="SignalP"/>
    </source>
</evidence>
<name>A0ABP0FKX0_CLALP</name>
<evidence type="ECO:0000259" key="2">
    <source>
        <dbReference type="Pfam" id="PF01273"/>
    </source>
</evidence>
<dbReference type="Pfam" id="PF01273">
    <property type="entry name" value="LBP_BPI_CETP"/>
    <property type="match status" value="1"/>
</dbReference>
<feature type="chain" id="PRO_5045706067" description="Lipid-binding serum glycoprotein N-terminal domain-containing protein" evidence="1">
    <location>
        <begin position="19"/>
        <end position="129"/>
    </location>
</feature>
<evidence type="ECO:0000313" key="4">
    <source>
        <dbReference type="Proteomes" id="UP001642483"/>
    </source>
</evidence>
<evidence type="ECO:0000313" key="3">
    <source>
        <dbReference type="EMBL" id="CAK8678693.1"/>
    </source>
</evidence>
<dbReference type="PANTHER" id="PTHR10504">
    <property type="entry name" value="BACTERICIDAL PERMEABILITY-INCREASING BPI PROTEIN-RELATED"/>
    <property type="match status" value="1"/>
</dbReference>
<keyword evidence="4" id="KW-1185">Reference proteome</keyword>
<dbReference type="PANTHER" id="PTHR10504:SF131">
    <property type="entry name" value="BPI2 DOMAIN-CONTAINING PROTEIN"/>
    <property type="match status" value="1"/>
</dbReference>
<sequence length="129" mass="14066">MSYLLLLVWSYVALTAEGKINADCTSLAGVKLRIHKRGIDLVRDLANQYAQSNLDKLEIPDFDGTYDFSSGRSASYEFSNIKIPHLNPGNILLIPTPPNIVTMSMSGTKISVSGNWKASGSFPITIFGV</sequence>
<proteinExistence type="predicted"/>
<protein>
    <recommendedName>
        <fullName evidence="2">Lipid-binding serum glycoprotein N-terminal domain-containing protein</fullName>
    </recommendedName>
</protein>
<dbReference type="SUPFAM" id="SSF55394">
    <property type="entry name" value="Bactericidal permeability-increasing protein, BPI"/>
    <property type="match status" value="1"/>
</dbReference>
<dbReference type="Proteomes" id="UP001642483">
    <property type="component" value="Unassembled WGS sequence"/>
</dbReference>
<dbReference type="InterPro" id="IPR032942">
    <property type="entry name" value="BPI/LBP/Plunc"/>
</dbReference>